<feature type="domain" description="N-acetyltransferase" evidence="1">
    <location>
        <begin position="16"/>
        <end position="102"/>
    </location>
</feature>
<name>A0A554S8V8_9ACTN</name>
<dbReference type="OrthoDB" id="5405911at2"/>
<dbReference type="EMBL" id="VLNT01000007">
    <property type="protein sequence ID" value="TSD62780.1"/>
    <property type="molecule type" value="Genomic_DNA"/>
</dbReference>
<evidence type="ECO:0000313" key="3">
    <source>
        <dbReference type="Proteomes" id="UP000316988"/>
    </source>
</evidence>
<proteinExistence type="predicted"/>
<dbReference type="InterPro" id="IPR016181">
    <property type="entry name" value="Acyl_CoA_acyltransferase"/>
</dbReference>
<evidence type="ECO:0000259" key="1">
    <source>
        <dbReference type="PROSITE" id="PS51729"/>
    </source>
</evidence>
<dbReference type="Proteomes" id="UP000316988">
    <property type="component" value="Unassembled WGS sequence"/>
</dbReference>
<dbReference type="SUPFAM" id="SSF55729">
    <property type="entry name" value="Acyl-CoA N-acyltransferases (Nat)"/>
    <property type="match status" value="1"/>
</dbReference>
<sequence length="111" mass="12505">MPRDATRQDPSMSVVRHVPEASRFELWEDDELAGYVDYDRRGDVWELPHTRIFDRFGGRGLGHTLVLETLEQIATAGGSVIPSCPFIPQVMVGDPELVALVPADKRRRYGL</sequence>
<reference evidence="2 3" key="1">
    <citation type="submission" date="2019-07" db="EMBL/GenBank/DDBJ databases">
        <authorList>
            <person name="Zhao L.H."/>
        </authorList>
    </citation>
    <scope>NUCLEOTIDE SEQUENCE [LARGE SCALE GENOMIC DNA]</scope>
    <source>
        <strain evidence="2 3">Co35</strain>
    </source>
</reference>
<keyword evidence="3" id="KW-1185">Reference proteome</keyword>
<dbReference type="InterPro" id="IPR031165">
    <property type="entry name" value="GNAT_YJDJ"/>
</dbReference>
<dbReference type="GO" id="GO:0016740">
    <property type="term" value="F:transferase activity"/>
    <property type="evidence" value="ECO:0007669"/>
    <property type="project" value="UniProtKB-KW"/>
</dbReference>
<dbReference type="AlphaFoldDB" id="A0A554S8V8"/>
<dbReference type="PROSITE" id="PS51729">
    <property type="entry name" value="GNAT_YJDJ"/>
    <property type="match status" value="1"/>
</dbReference>
<dbReference type="PANTHER" id="PTHR31435:SF10">
    <property type="entry name" value="BSR4717 PROTEIN"/>
    <property type="match status" value="1"/>
</dbReference>
<dbReference type="Gene3D" id="3.40.630.30">
    <property type="match status" value="1"/>
</dbReference>
<accession>A0A554S8V8</accession>
<keyword evidence="2" id="KW-0808">Transferase</keyword>
<comment type="caution">
    <text evidence="2">The sequence shown here is derived from an EMBL/GenBank/DDBJ whole genome shotgun (WGS) entry which is preliminary data.</text>
</comment>
<protein>
    <submittedName>
        <fullName evidence="2">N-acetyltransferase</fullName>
    </submittedName>
</protein>
<gene>
    <name evidence="2" type="ORF">FNM00_10415</name>
</gene>
<organism evidence="2 3">
    <name type="scientific">Aeromicrobium piscarium</name>
    <dbReference type="NCBI Taxonomy" id="2590901"/>
    <lineage>
        <taxon>Bacteria</taxon>
        <taxon>Bacillati</taxon>
        <taxon>Actinomycetota</taxon>
        <taxon>Actinomycetes</taxon>
        <taxon>Propionibacteriales</taxon>
        <taxon>Nocardioidaceae</taxon>
        <taxon>Aeromicrobium</taxon>
    </lineage>
</organism>
<dbReference type="Pfam" id="PF14542">
    <property type="entry name" value="Acetyltransf_CG"/>
    <property type="match status" value="1"/>
</dbReference>
<evidence type="ECO:0000313" key="2">
    <source>
        <dbReference type="EMBL" id="TSD62780.1"/>
    </source>
</evidence>
<dbReference type="InterPro" id="IPR045057">
    <property type="entry name" value="Gcn5-rel_NAT"/>
</dbReference>
<dbReference type="PANTHER" id="PTHR31435">
    <property type="entry name" value="PROTEIN NATD1"/>
    <property type="match status" value="1"/>
</dbReference>